<comment type="caution">
    <text evidence="2">The sequence shown here is derived from an EMBL/GenBank/DDBJ whole genome shotgun (WGS) entry which is preliminary data.</text>
</comment>
<dbReference type="Gene3D" id="3.10.450.310">
    <property type="match status" value="1"/>
</dbReference>
<evidence type="ECO:0000256" key="1">
    <source>
        <dbReference type="SAM" id="Phobius"/>
    </source>
</evidence>
<protein>
    <recommendedName>
        <fullName evidence="4">Regulatory protein YycH domain-containing protein</fullName>
    </recommendedName>
</protein>
<organism evidence="2 3">
    <name type="scientific">Lactobacillus xujianguonis</name>
    <dbReference type="NCBI Taxonomy" id="2495899"/>
    <lineage>
        <taxon>Bacteria</taxon>
        <taxon>Bacillati</taxon>
        <taxon>Bacillota</taxon>
        <taxon>Bacilli</taxon>
        <taxon>Lactobacillales</taxon>
        <taxon>Lactobacillaceae</taxon>
        <taxon>Lactobacillus</taxon>
    </lineage>
</organism>
<name>A0A437SW26_9LACO</name>
<dbReference type="EMBL" id="RXIA01000009">
    <property type="protein sequence ID" value="RVU71092.1"/>
    <property type="molecule type" value="Genomic_DNA"/>
</dbReference>
<keyword evidence="3" id="KW-1185">Reference proteome</keyword>
<evidence type="ECO:0000313" key="3">
    <source>
        <dbReference type="Proteomes" id="UP000288291"/>
    </source>
</evidence>
<accession>A0A437SW26</accession>
<keyword evidence="1" id="KW-1133">Transmembrane helix</keyword>
<keyword evidence="1" id="KW-0812">Transmembrane</keyword>
<gene>
    <name evidence="2" type="ORF">EJK17_04355</name>
</gene>
<sequence>MKFKFKLGNFFLTLATAAAIVLSIVLWIFIMTNDQRFSHLSNQTQSSPVSRQQNRTRNKSLYDLYIPTNSYGFKDGKLYRLYDSKNNLPFEFSKNFQKMKVTKIKALSQKQANYELMLNNPNFIQLTYPDEVTFKLFANFNEKNDHREFNRIFVPDSNHWLYLGNDSNNQLYRVSIKNANFDRLRKYAKTAHFKVPMTFVRLKSGYSAFYNHSTNWQVYSYLTSHQSDSYFVARLLGTSGVSSRTNKQGRTTYSLNYYTRLTVPQSGPNNEHDYLYTHYEKNKVPAATNRLLDSVYYVHRIGLTEQDLRFFDADNNAVSYTNYIEGIPVFLNDHDVQVATNFTSDSVTVNFNSINFQIPVPFDGETKSLEATTQMVESLNRHGLSNENIERIIVGFHVQKDHSHDSLVNLVPTYYVKAYGVWQTANEWQKQDMSVYQHELESEGQ</sequence>
<reference evidence="2 3" key="1">
    <citation type="submission" date="2018-12" db="EMBL/GenBank/DDBJ databases">
        <authorList>
            <person name="Meng J."/>
        </authorList>
    </citation>
    <scope>NUCLEOTIDE SEQUENCE [LARGE SCALE GENOMIC DNA]</scope>
    <source>
        <strain evidence="2 3">HT111-2</strain>
    </source>
</reference>
<keyword evidence="1" id="KW-0472">Membrane</keyword>
<evidence type="ECO:0000313" key="2">
    <source>
        <dbReference type="EMBL" id="RVU71092.1"/>
    </source>
</evidence>
<proteinExistence type="predicted"/>
<evidence type="ECO:0008006" key="4">
    <source>
        <dbReference type="Google" id="ProtNLM"/>
    </source>
</evidence>
<dbReference type="CDD" id="cd15787">
    <property type="entry name" value="YycH_N"/>
    <property type="match status" value="1"/>
</dbReference>
<dbReference type="AlphaFoldDB" id="A0A437SW26"/>
<feature type="transmembrane region" description="Helical" evidence="1">
    <location>
        <begin position="7"/>
        <end position="30"/>
    </location>
</feature>
<dbReference type="Proteomes" id="UP000288291">
    <property type="component" value="Unassembled WGS sequence"/>
</dbReference>